<dbReference type="EMBL" id="QKWP01000675">
    <property type="protein sequence ID" value="RIB16444.1"/>
    <property type="molecule type" value="Genomic_DNA"/>
</dbReference>
<sequence length="128" mass="15141">MWEILHGKSIFYGQNFGHHLQSEICNNDLRPDIIKSSPKCYVSLMKMCWNKDPEKRPSAVNIHEIFTEWHNNIKVLLESSESEKIMHDIEIMNVPMYSISYKTSFYRDSELNQLGIVTDHNEIRLKEI</sequence>
<dbReference type="AlphaFoldDB" id="A0A397V1R5"/>
<dbReference type="Gene3D" id="1.10.510.10">
    <property type="entry name" value="Transferase(Phosphotransferase) domain 1"/>
    <property type="match status" value="1"/>
</dbReference>
<dbReference type="Proteomes" id="UP000266673">
    <property type="component" value="Unassembled WGS sequence"/>
</dbReference>
<accession>A0A397V1R5</accession>
<protein>
    <recommendedName>
        <fullName evidence="1">Serine-threonine/tyrosine-protein kinase catalytic domain-containing protein</fullName>
    </recommendedName>
</protein>
<dbReference type="GO" id="GO:0004672">
    <property type="term" value="F:protein kinase activity"/>
    <property type="evidence" value="ECO:0007669"/>
    <property type="project" value="InterPro"/>
</dbReference>
<reference evidence="2 3" key="1">
    <citation type="submission" date="2018-06" db="EMBL/GenBank/DDBJ databases">
        <title>Comparative genomics reveals the genomic features of Rhizophagus irregularis, R. cerebriforme, R. diaphanum and Gigaspora rosea, and their symbiotic lifestyle signature.</title>
        <authorList>
            <person name="Morin E."/>
            <person name="San Clemente H."/>
            <person name="Chen E.C.H."/>
            <person name="De La Providencia I."/>
            <person name="Hainaut M."/>
            <person name="Kuo A."/>
            <person name="Kohler A."/>
            <person name="Murat C."/>
            <person name="Tang N."/>
            <person name="Roy S."/>
            <person name="Loubradou J."/>
            <person name="Henrissat B."/>
            <person name="Grigoriev I.V."/>
            <person name="Corradi N."/>
            <person name="Roux C."/>
            <person name="Martin F.M."/>
        </authorList>
    </citation>
    <scope>NUCLEOTIDE SEQUENCE [LARGE SCALE GENOMIC DNA]</scope>
    <source>
        <strain evidence="2 3">DAOM 194757</strain>
    </source>
</reference>
<keyword evidence="3" id="KW-1185">Reference proteome</keyword>
<dbReference type="InterPro" id="IPR001245">
    <property type="entry name" value="Ser-Thr/Tyr_kinase_cat_dom"/>
</dbReference>
<dbReference type="InterPro" id="IPR011009">
    <property type="entry name" value="Kinase-like_dom_sf"/>
</dbReference>
<comment type="caution">
    <text evidence="2">The sequence shown here is derived from an EMBL/GenBank/DDBJ whole genome shotgun (WGS) entry which is preliminary data.</text>
</comment>
<feature type="domain" description="Serine-threonine/tyrosine-protein kinase catalytic" evidence="1">
    <location>
        <begin position="1"/>
        <end position="65"/>
    </location>
</feature>
<dbReference type="OrthoDB" id="28230at2759"/>
<evidence type="ECO:0000259" key="1">
    <source>
        <dbReference type="Pfam" id="PF07714"/>
    </source>
</evidence>
<organism evidence="2 3">
    <name type="scientific">Gigaspora rosea</name>
    <dbReference type="NCBI Taxonomy" id="44941"/>
    <lineage>
        <taxon>Eukaryota</taxon>
        <taxon>Fungi</taxon>
        <taxon>Fungi incertae sedis</taxon>
        <taxon>Mucoromycota</taxon>
        <taxon>Glomeromycotina</taxon>
        <taxon>Glomeromycetes</taxon>
        <taxon>Diversisporales</taxon>
        <taxon>Gigasporaceae</taxon>
        <taxon>Gigaspora</taxon>
    </lineage>
</organism>
<dbReference type="SUPFAM" id="SSF56112">
    <property type="entry name" value="Protein kinase-like (PK-like)"/>
    <property type="match status" value="1"/>
</dbReference>
<dbReference type="Pfam" id="PF07714">
    <property type="entry name" value="PK_Tyr_Ser-Thr"/>
    <property type="match status" value="1"/>
</dbReference>
<evidence type="ECO:0000313" key="2">
    <source>
        <dbReference type="EMBL" id="RIB16444.1"/>
    </source>
</evidence>
<gene>
    <name evidence="2" type="ORF">C2G38_2090840</name>
</gene>
<name>A0A397V1R5_9GLOM</name>
<evidence type="ECO:0000313" key="3">
    <source>
        <dbReference type="Proteomes" id="UP000266673"/>
    </source>
</evidence>
<proteinExistence type="predicted"/>